<organism evidence="1 2">
    <name type="scientific">Smallanthus sonchifolius</name>
    <dbReference type="NCBI Taxonomy" id="185202"/>
    <lineage>
        <taxon>Eukaryota</taxon>
        <taxon>Viridiplantae</taxon>
        <taxon>Streptophyta</taxon>
        <taxon>Embryophyta</taxon>
        <taxon>Tracheophyta</taxon>
        <taxon>Spermatophyta</taxon>
        <taxon>Magnoliopsida</taxon>
        <taxon>eudicotyledons</taxon>
        <taxon>Gunneridae</taxon>
        <taxon>Pentapetalae</taxon>
        <taxon>asterids</taxon>
        <taxon>campanulids</taxon>
        <taxon>Asterales</taxon>
        <taxon>Asteraceae</taxon>
        <taxon>Asteroideae</taxon>
        <taxon>Heliantheae alliance</taxon>
        <taxon>Millerieae</taxon>
        <taxon>Smallanthus</taxon>
    </lineage>
</organism>
<sequence>MPDPYHPNPWVRHAMAPTSVMGIPIDDVHQYVRTSEFERQRMEHEIRHDMKGQRMNSLANQLGYHKELISILEKEVPENRTETARAESRSATRLTIAVLVLVIIFLLLGNYQRR</sequence>
<reference evidence="1 2" key="2">
    <citation type="journal article" date="2022" name="Mol. Ecol. Resour.">
        <title>The genomes of chicory, endive, great burdock and yacon provide insights into Asteraceae paleo-polyploidization history and plant inulin production.</title>
        <authorList>
            <person name="Fan W."/>
            <person name="Wang S."/>
            <person name="Wang H."/>
            <person name="Wang A."/>
            <person name="Jiang F."/>
            <person name="Liu H."/>
            <person name="Zhao H."/>
            <person name="Xu D."/>
            <person name="Zhang Y."/>
        </authorList>
    </citation>
    <scope>NUCLEOTIDE SEQUENCE [LARGE SCALE GENOMIC DNA]</scope>
    <source>
        <strain evidence="2">cv. Yunnan</strain>
        <tissue evidence="1">Leaves</tissue>
    </source>
</reference>
<comment type="caution">
    <text evidence="1">The sequence shown here is derived from an EMBL/GenBank/DDBJ whole genome shotgun (WGS) entry which is preliminary data.</text>
</comment>
<evidence type="ECO:0000313" key="2">
    <source>
        <dbReference type="Proteomes" id="UP001056120"/>
    </source>
</evidence>
<protein>
    <submittedName>
        <fullName evidence="1">Uncharacterized protein</fullName>
    </submittedName>
</protein>
<accession>A0ACB9AUU5</accession>
<dbReference type="Proteomes" id="UP001056120">
    <property type="component" value="Linkage Group LG24"/>
</dbReference>
<keyword evidence="2" id="KW-1185">Reference proteome</keyword>
<proteinExistence type="predicted"/>
<gene>
    <name evidence="1" type="ORF">L1987_72634</name>
</gene>
<reference evidence="2" key="1">
    <citation type="journal article" date="2022" name="Mol. Ecol. Resour.">
        <title>The genomes of chicory, endive, great burdock and yacon provide insights into Asteraceae palaeo-polyploidization history and plant inulin production.</title>
        <authorList>
            <person name="Fan W."/>
            <person name="Wang S."/>
            <person name="Wang H."/>
            <person name="Wang A."/>
            <person name="Jiang F."/>
            <person name="Liu H."/>
            <person name="Zhao H."/>
            <person name="Xu D."/>
            <person name="Zhang Y."/>
        </authorList>
    </citation>
    <scope>NUCLEOTIDE SEQUENCE [LARGE SCALE GENOMIC DNA]</scope>
    <source>
        <strain evidence="2">cv. Yunnan</strain>
    </source>
</reference>
<evidence type="ECO:0000313" key="1">
    <source>
        <dbReference type="EMBL" id="KAI3714044.1"/>
    </source>
</evidence>
<dbReference type="EMBL" id="CM042041">
    <property type="protein sequence ID" value="KAI3714044.1"/>
    <property type="molecule type" value="Genomic_DNA"/>
</dbReference>
<name>A0ACB9AUU5_9ASTR</name>